<protein>
    <submittedName>
        <fullName evidence="1">Uncharacterized protein</fullName>
    </submittedName>
</protein>
<proteinExistence type="predicted"/>
<dbReference type="KEGG" id="pvo:PVOR_15249"/>
<dbReference type="AlphaFoldDB" id="A0A2R9SUJ2"/>
<comment type="caution">
    <text evidence="1">The sequence shown here is derived from an EMBL/GenBank/DDBJ whole genome shotgun (WGS) entry which is preliminary data.</text>
</comment>
<accession>A0A2R9SUJ2</accession>
<evidence type="ECO:0000313" key="2">
    <source>
        <dbReference type="Proteomes" id="UP000003094"/>
    </source>
</evidence>
<name>A0A2R9SUJ2_9BACL</name>
<reference evidence="1 2" key="1">
    <citation type="journal article" date="2010" name="BMC Genomics">
        <title>Genome sequence of the pattern forming Paenibacillus vortex bacterium reveals potential for thriving in complex environments.</title>
        <authorList>
            <person name="Sirota-Madi A."/>
            <person name="Olender T."/>
            <person name="Helman Y."/>
            <person name="Ingham C."/>
            <person name="Brainis I."/>
            <person name="Roth D."/>
            <person name="Hagi E."/>
            <person name="Brodsky L."/>
            <person name="Leshkowitz D."/>
            <person name="Galatenko V."/>
            <person name="Nikolaev V."/>
            <person name="Mugasimangalam R.C."/>
            <person name="Bransburg-Zabary S."/>
            <person name="Gutnick D.L."/>
            <person name="Lancet D."/>
            <person name="Ben-Jacob E."/>
        </authorList>
    </citation>
    <scope>NUCLEOTIDE SEQUENCE [LARGE SCALE GENOMIC DNA]</scope>
    <source>
        <strain evidence="1 2">V453</strain>
    </source>
</reference>
<gene>
    <name evidence="1" type="ORF">PVOR_15249</name>
</gene>
<dbReference type="Proteomes" id="UP000003094">
    <property type="component" value="Unassembled WGS sequence"/>
</dbReference>
<sequence>MNTGTLYEILLRAMKFLKNKKLKISAAYYYLGLAIGLIKRDQVIDWADDCLEKYEVPYELIELSLSQEKGLDEILSLLKLIYNKFELRTPLLIIHYEIRLKYLKNEITKDQLFSYISSLLIQGSAIGDDEETLKLLDIIEDRYYLASQGIYGNEEEVIESTLEELRIFEKAYSDFSELLKEE</sequence>
<dbReference type="EMBL" id="ADHJ01000023">
    <property type="protein sequence ID" value="EFU41001.1"/>
    <property type="molecule type" value="Genomic_DNA"/>
</dbReference>
<organism evidence="1 2">
    <name type="scientific">Paenibacillus vortex V453</name>
    <dbReference type="NCBI Taxonomy" id="715225"/>
    <lineage>
        <taxon>Bacteria</taxon>
        <taxon>Bacillati</taxon>
        <taxon>Bacillota</taxon>
        <taxon>Bacilli</taxon>
        <taxon>Bacillales</taxon>
        <taxon>Paenibacillaceae</taxon>
        <taxon>Paenibacillus</taxon>
    </lineage>
</organism>
<keyword evidence="2" id="KW-1185">Reference proteome</keyword>
<dbReference type="RefSeq" id="WP_006209842.1">
    <property type="nucleotide sequence ID" value="NZ_ADHJ01000023.1"/>
</dbReference>
<evidence type="ECO:0000313" key="1">
    <source>
        <dbReference type="EMBL" id="EFU41001.1"/>
    </source>
</evidence>